<name>A0ACB8G6X5_9SAUR</name>
<reference evidence="1" key="1">
    <citation type="submission" date="2021-08" db="EMBL/GenBank/DDBJ databases">
        <title>The first chromosome-level gecko genome reveals the dynamic sex chromosomes of Neotropical dwarf geckos (Sphaerodactylidae: Sphaerodactylus).</title>
        <authorList>
            <person name="Pinto B.J."/>
            <person name="Keating S.E."/>
            <person name="Gamble T."/>
        </authorList>
    </citation>
    <scope>NUCLEOTIDE SEQUENCE</scope>
    <source>
        <strain evidence="1">TG3544</strain>
    </source>
</reference>
<dbReference type="EMBL" id="CM037615">
    <property type="protein sequence ID" value="KAH8014818.1"/>
    <property type="molecule type" value="Genomic_DNA"/>
</dbReference>
<gene>
    <name evidence="1" type="ORF">K3G42_031910</name>
</gene>
<dbReference type="Proteomes" id="UP000827872">
    <property type="component" value="Linkage Group LG02"/>
</dbReference>
<accession>A0ACB8G6X5</accession>
<evidence type="ECO:0000313" key="2">
    <source>
        <dbReference type="Proteomes" id="UP000827872"/>
    </source>
</evidence>
<sequence length="453" mass="52253">MILSLCSSERSQFHNFSMKTGIFLVILELCAKMCISNAEDGISREQEQQSFLPNYWPFNNTDKQHRHQNVSDPAAEESAPSFSMHNFTERNTNFGFDLYRKISLTHDNNILISPLSLSFTLAVFAQASTGETHNQIVKSLNLQLLDGQGNQLPAFFHQLRGNITQNKEFVLLHNTISFIWKDFRIKDSLRNLLKQYFDMEFLAVDFHNSTSAKSIINQHIKLKTSGKIPTLFDSLDEQAQIILVDYIHFRGKWLYPFSTKFTELETFYVDNYNTVQVPMMFKTTRIAYTFDKNLRCVVLKIPYKGSAYMLIAMPQEGDFLSLEDHLTAGLVESWLRSMRTRKIDMYFPKFKLDQKYYMHQLLQDLGIKDLFSNKADLSLLTDQIHTKVSQVLQKAYIEVDEAGTEAAAGTGSEITPYSMPPVIRVNRPFVFMIYEDTTNALLFVGRVANPMEF</sequence>
<proteinExistence type="predicted"/>
<organism evidence="1 2">
    <name type="scientific">Sphaerodactylus townsendi</name>
    <dbReference type="NCBI Taxonomy" id="933632"/>
    <lineage>
        <taxon>Eukaryota</taxon>
        <taxon>Metazoa</taxon>
        <taxon>Chordata</taxon>
        <taxon>Craniata</taxon>
        <taxon>Vertebrata</taxon>
        <taxon>Euteleostomi</taxon>
        <taxon>Lepidosauria</taxon>
        <taxon>Squamata</taxon>
        <taxon>Bifurcata</taxon>
        <taxon>Gekkota</taxon>
        <taxon>Sphaerodactylidae</taxon>
        <taxon>Sphaerodactylus</taxon>
    </lineage>
</organism>
<protein>
    <submittedName>
        <fullName evidence="1">Uncharacterized protein</fullName>
    </submittedName>
</protein>
<evidence type="ECO:0000313" key="1">
    <source>
        <dbReference type="EMBL" id="KAH8014818.1"/>
    </source>
</evidence>
<keyword evidence="2" id="KW-1185">Reference proteome</keyword>
<comment type="caution">
    <text evidence="1">The sequence shown here is derived from an EMBL/GenBank/DDBJ whole genome shotgun (WGS) entry which is preliminary data.</text>
</comment>